<keyword evidence="2 3" id="KW-0175">Coiled coil</keyword>
<feature type="compositionally biased region" description="Low complexity" evidence="4">
    <location>
        <begin position="984"/>
        <end position="1003"/>
    </location>
</feature>
<feature type="compositionally biased region" description="Basic and acidic residues" evidence="4">
    <location>
        <begin position="1511"/>
        <end position="1562"/>
    </location>
</feature>
<dbReference type="CTD" id="35277"/>
<feature type="compositionally biased region" description="Low complexity" evidence="4">
    <location>
        <begin position="335"/>
        <end position="353"/>
    </location>
</feature>
<feature type="compositionally biased region" description="Polar residues" evidence="4">
    <location>
        <begin position="1179"/>
        <end position="1188"/>
    </location>
</feature>
<dbReference type="Gene3D" id="1.10.418.10">
    <property type="entry name" value="Calponin-like domain"/>
    <property type="match status" value="1"/>
</dbReference>
<feature type="compositionally biased region" description="Polar residues" evidence="4">
    <location>
        <begin position="374"/>
        <end position="392"/>
    </location>
</feature>
<dbReference type="InterPro" id="IPR027417">
    <property type="entry name" value="P-loop_NTPase"/>
</dbReference>
<dbReference type="InterPro" id="IPR039041">
    <property type="entry name" value="Nav/unc-53"/>
</dbReference>
<evidence type="ECO:0000256" key="4">
    <source>
        <dbReference type="SAM" id="MobiDB-lite"/>
    </source>
</evidence>
<evidence type="ECO:0000256" key="1">
    <source>
        <dbReference type="ARBA" id="ARBA00006255"/>
    </source>
</evidence>
<feature type="region of interest" description="Disordered" evidence="4">
    <location>
        <begin position="964"/>
        <end position="1045"/>
    </location>
</feature>
<evidence type="ECO:0000256" key="2">
    <source>
        <dbReference type="ARBA" id="ARBA00023054"/>
    </source>
</evidence>
<sequence>MSDKTPAYYVNAAAFCETARKCAVDLDIKILHPDVAKKATEQVKIYTDWANHYLERARSRRRAGTSGGGLARDCADGLLLADVLEGVTGQKVPRAHRKPRNPQQMLENVQCCLDFLHAQKVQGLEQVTAVDIRDAKLKAVLALFFALSRHKQASKQRITPSSGNGTTIGKNSGEDVPLSSVQRITGGSSCDEILTACGNNVEMTTLTANRQVSVLQTSIPLPASAAAVRRAPPDKRPLPATPGHAGKSGLSASSSRSTSPLGQGAVSFIPRAPGSSSGSRPNSSLLAPGSKIPSQFSQPQQHSQTTHNGTPTKQSMLDKLKLFNKDKVANEKQSSKSTAVSKRTSSSSGFSSAKSERSDSSLSLNESSNAANTHIKSSNLIGPKTIRQQNDTLSKDKSGKNVKSKLVNSKSTKEASSSINKSSVRSSSNEKTSNSPKLPARDKESKIAAPKSVSNTKLNVIEDQSRSSKSKIDSKMVKLTGSQMKLAESRSDNTAEGKSHDINVQSKNLANQSHSPTGQNPSGPNHTGIPKPTAAVKGTTKISKEDRHIIHKSTNSQLSPIQSNSSLNSTNNVNIHPFSREQSNLSKEITQKQTLAVSPMPVVNVGTQNSSSQMSESSHSNSTHSTTGQQSNSSDGSVIYRPSSESGSEMSRTNNITPNKRMDMNATYINNVINEAEISEKEAAQKRHDNSGHKQFFDHSKTLTEFSKKQETDSRSSTPSHCRDNSLGEDENPLMNVLPMRPLLRGYNSHLTLPMRTSGLAQKNIPGYPHHANTVKANFGRDNMGLRERMNYGPAFSNPDYCDLDIASGYMSDGDCLRRINVNEMDCGRNNDIMDGYMSEGGASLYGRRINYQQASQFQQLDDRRNGRNRGMEGSGVVYRVVGRARSKADCGQQTERPPRQDTTWKKYTDSPGVGAPPMNQPAAAPPSPSHGRKSDRRAGHHSPQHKREKLTAAQQLGIAPHPQYAASNSSSQHSSRGGPQLQSPSGASRPSSVSSGNGSCSGKAKVPQSFGYVKRQNGGQPPPPPPPANGPPQHGHGGRTAQVSAVPRTKVKVSGGTQTCTQDLQIHKNGIGPKSYSLGGTAAAQLSASVRERLLGSQSLPKPGTHEFAALFHHHRITPRGGMKISDGSLSDTQTYSEVKSDYGIPYAPWLRHSNTYSASGRLSEGESMESLSSLHSAQHNHTSSPNSHHRSSLTHNKLILHRDAQGSRLNRSNSIRSTKSEKLYPSMLQRSSESDYEPYYCLPVQYGPGGQGLNYGVSEPPSPSPRSALSPTHQPANVMHTPRHSHHYPKKNDEVHGSTASLVSTASSLAAGAGSEERQAHEVRKLRRELADAKEKVHTLTTQLTTNAHVVSAFEQSLSNMTQRLQQLTATAERKDSELTELRQTIELLRKQSIQAGLTTAHMQSMGIRADGVNITGQEPSSTQAPQSSPQRMQTGNGAITRHLSTDSVSSINSLSSGSSMPHDKKHKKKGWLRSSFTKAFSRNAKISKTAKHSSLGQLSSQDSSSGSHHYDDPHTIREGSNENSLEHSHEALPDAKDKPCPTKTDEQAKDKPDDAGLVDELKRQLREKDLVLTDIRLEALSSAHQLESLKDTVIKMRNEMLNLKQNNERLQRLVTSRSLAGSQSSLPASDDPRRFSLADQPHQTSMDMHSQPLDLDFTLTSTPTMDFSKKGSPKSGMVEPIYGNKAVCELNENSEAILGALNGSGDIFTNGLSAGDRLSGDYDINTVLPPPKTRELAIGESYSDIGVADSQGDTTDGKKIAIAVYLGQPETFQRYFEEVQDTLTESECRFYAKQSAAAFNHFEKQSSYDSPRMSQTHSPETETQDYPQSINKSNTNSLKSNKSTHSNSYKNVYNSDSTINCNEFTIAYTYISGKTTWQNLDYIVRKTFKDYLSRIDPGTNLGLNTDSITSYHLGEATRGPEIGFPELLPCGYIVGTVNTLYICLQGVGSLAFDSLIPKNIVYRYVSLLSEHRRVILCGPSGTGKSYLAAKLAEFYVQRTQRRGNPAEAVATFNVDRKSCNELRAYLGNIAEQCSAAGAEEAALPSVVLLDNLQHASALGDAFAGLLPPDNRNMPVIIGTMSQATCNTTNLQLHHNFRWLLTANHMEPVKGFLARYLRRKLFSLELRLGRREPALAAVLEWLPGVWAALNAFLEAHSSSDVTVGPRLFLACPMDLEASQAWFADVWNYSIVPYASEAAREGVALYGRRRHAAVDPLHHVKSTYPWREPNHSHTLRAITVEEMSIEEADQEANRNNNQDPLLNMLMRLQEAANYSGNQSQDSDNASMDSNLTHDSSMGNEL</sequence>
<feature type="domain" description="Calponin-homology (CH)" evidence="5">
    <location>
        <begin position="40"/>
        <end position="152"/>
    </location>
</feature>
<feature type="compositionally biased region" description="Polar residues" evidence="4">
    <location>
        <begin position="502"/>
        <end position="525"/>
    </location>
</feature>
<evidence type="ECO:0000313" key="6">
    <source>
        <dbReference type="RefSeq" id="XP_013166737.1"/>
    </source>
</evidence>
<feature type="region of interest" description="Disordered" evidence="4">
    <location>
        <begin position="1619"/>
        <end position="1652"/>
    </location>
</feature>
<reference evidence="6" key="1">
    <citation type="submission" date="2025-08" db="UniProtKB">
        <authorList>
            <consortium name="RefSeq"/>
        </authorList>
    </citation>
    <scope>IDENTIFICATION</scope>
</reference>
<dbReference type="GO" id="GO:0022008">
    <property type="term" value="P:neurogenesis"/>
    <property type="evidence" value="ECO:0007669"/>
    <property type="project" value="InterPro"/>
</dbReference>
<evidence type="ECO:0000256" key="3">
    <source>
        <dbReference type="SAM" id="Coils"/>
    </source>
</evidence>
<dbReference type="InterPro" id="IPR036872">
    <property type="entry name" value="CH_dom_sf"/>
</dbReference>
<dbReference type="SMART" id="SM00382">
    <property type="entry name" value="AAA"/>
    <property type="match status" value="1"/>
</dbReference>
<dbReference type="InterPro" id="IPR057126">
    <property type="entry name" value="NAV1-like_ubiquitin-like"/>
</dbReference>
<feature type="compositionally biased region" description="Low complexity" evidence="4">
    <location>
        <begin position="248"/>
        <end position="259"/>
    </location>
</feature>
<feature type="compositionally biased region" description="Basic and acidic residues" evidence="4">
    <location>
        <begin position="463"/>
        <end position="476"/>
    </location>
</feature>
<dbReference type="Pfam" id="PF25408">
    <property type="entry name" value="AAA_lid_NAV1"/>
    <property type="match status" value="1"/>
</dbReference>
<feature type="coiled-coil region" evidence="3">
    <location>
        <begin position="1318"/>
        <end position="1394"/>
    </location>
</feature>
<dbReference type="RefSeq" id="XP_013166737.1">
    <property type="nucleotide sequence ID" value="XM_013311283.1"/>
</dbReference>
<dbReference type="SUPFAM" id="SSF47576">
    <property type="entry name" value="Calponin-homology domain, CH-domain"/>
    <property type="match status" value="1"/>
</dbReference>
<dbReference type="Pfam" id="PF23092">
    <property type="entry name" value="Ubiquitin_6"/>
    <property type="match status" value="1"/>
</dbReference>
<feature type="compositionally biased region" description="Basic residues" evidence="4">
    <location>
        <begin position="931"/>
        <end position="949"/>
    </location>
</feature>
<dbReference type="SMART" id="SM00033">
    <property type="entry name" value="CH"/>
    <property type="match status" value="1"/>
</dbReference>
<feature type="region of interest" description="Disordered" evidence="4">
    <location>
        <begin position="2275"/>
        <end position="2302"/>
    </location>
</feature>
<dbReference type="KEGG" id="pxu:106117158"/>
<dbReference type="PANTHER" id="PTHR12784">
    <property type="entry name" value="STEERIN"/>
    <property type="match status" value="1"/>
</dbReference>
<feature type="compositionally biased region" description="Basic and acidic residues" evidence="4">
    <location>
        <begin position="487"/>
        <end position="501"/>
    </location>
</feature>
<feature type="compositionally biased region" description="Low complexity" evidence="4">
    <location>
        <begin position="607"/>
        <end position="634"/>
    </location>
</feature>
<feature type="compositionally biased region" description="Low complexity" evidence="4">
    <location>
        <begin position="1496"/>
        <end position="1510"/>
    </location>
</feature>
<feature type="region of interest" description="Disordered" evidence="4">
    <location>
        <begin position="1259"/>
        <end position="1297"/>
    </location>
</feature>
<feature type="compositionally biased region" description="Low complexity" evidence="4">
    <location>
        <begin position="404"/>
        <end position="437"/>
    </location>
</feature>
<feature type="compositionally biased region" description="Polar residues" evidence="4">
    <location>
        <begin position="552"/>
        <end position="562"/>
    </location>
</feature>
<feature type="compositionally biased region" description="Pro residues" evidence="4">
    <location>
        <begin position="1021"/>
        <end position="1031"/>
    </location>
</feature>
<proteinExistence type="inferred from homology"/>
<feature type="region of interest" description="Disordered" evidence="4">
    <location>
        <begin position="328"/>
        <end position="584"/>
    </location>
</feature>
<dbReference type="InterPro" id="IPR001715">
    <property type="entry name" value="CH_dom"/>
</dbReference>
<organism evidence="6">
    <name type="scientific">Papilio xuthus</name>
    <name type="common">Asian swallowtail butterfly</name>
    <dbReference type="NCBI Taxonomy" id="66420"/>
    <lineage>
        <taxon>Eukaryota</taxon>
        <taxon>Metazoa</taxon>
        <taxon>Ecdysozoa</taxon>
        <taxon>Arthropoda</taxon>
        <taxon>Hexapoda</taxon>
        <taxon>Insecta</taxon>
        <taxon>Pterygota</taxon>
        <taxon>Neoptera</taxon>
        <taxon>Endopterygota</taxon>
        <taxon>Lepidoptera</taxon>
        <taxon>Glossata</taxon>
        <taxon>Ditrysia</taxon>
        <taxon>Papilionoidea</taxon>
        <taxon>Papilionidae</taxon>
        <taxon>Papilioninae</taxon>
        <taxon>Papilio</taxon>
    </lineage>
</organism>
<feature type="compositionally biased region" description="Polar residues" evidence="4">
    <location>
        <begin position="643"/>
        <end position="658"/>
    </location>
</feature>
<feature type="compositionally biased region" description="Low complexity" evidence="4">
    <location>
        <begin position="271"/>
        <end position="307"/>
    </location>
</feature>
<feature type="compositionally biased region" description="Polar residues" evidence="4">
    <location>
        <begin position="1619"/>
        <end position="1630"/>
    </location>
</feature>
<feature type="compositionally biased region" description="Polar residues" evidence="4">
    <location>
        <begin position="1209"/>
        <end position="1219"/>
    </location>
</feature>
<name>A0AAJ6Z7I5_PAPXU</name>
<dbReference type="GeneID" id="106117158"/>
<feature type="region of interest" description="Disordered" evidence="4">
    <location>
        <begin position="225"/>
        <end position="313"/>
    </location>
</feature>
<feature type="region of interest" description="Disordered" evidence="4">
    <location>
        <begin position="857"/>
        <end position="949"/>
    </location>
</feature>
<dbReference type="PROSITE" id="PS50021">
    <property type="entry name" value="CH"/>
    <property type="match status" value="1"/>
</dbReference>
<feature type="compositionally biased region" description="Polar residues" evidence="4">
    <location>
        <begin position="1810"/>
        <end position="1821"/>
    </location>
</feature>
<gene>
    <name evidence="6" type="primary">LOC106117158</name>
</gene>
<feature type="region of interest" description="Disordered" evidence="4">
    <location>
        <begin position="681"/>
        <end position="734"/>
    </location>
</feature>
<feature type="compositionally biased region" description="Low complexity" evidence="4">
    <location>
        <begin position="1420"/>
        <end position="1433"/>
    </location>
</feature>
<dbReference type="Gene3D" id="3.40.50.300">
    <property type="entry name" value="P-loop containing nucleotide triphosphate hydrolases"/>
    <property type="match status" value="1"/>
</dbReference>
<feature type="compositionally biased region" description="Low complexity" evidence="4">
    <location>
        <begin position="1832"/>
        <end position="1849"/>
    </location>
</feature>
<feature type="region of interest" description="Disordered" evidence="4">
    <location>
        <begin position="1490"/>
        <end position="1562"/>
    </location>
</feature>
<protein>
    <submittedName>
        <fullName evidence="6">Protein sickie isoform X1</fullName>
    </submittedName>
</protein>
<feature type="compositionally biased region" description="Polar residues" evidence="4">
    <location>
        <begin position="155"/>
        <end position="170"/>
    </location>
</feature>
<feature type="compositionally biased region" description="Low complexity" evidence="4">
    <location>
        <begin position="360"/>
        <end position="372"/>
    </location>
</feature>
<dbReference type="Proteomes" id="UP000694872">
    <property type="component" value="Unplaced"/>
</dbReference>
<feature type="region of interest" description="Disordered" evidence="4">
    <location>
        <begin position="1807"/>
        <end position="1849"/>
    </location>
</feature>
<dbReference type="InterPro" id="IPR057568">
    <property type="entry name" value="CortBP2_NAV1-like_AAA_lid"/>
</dbReference>
<dbReference type="FunFam" id="3.40.50.300:FF:001111">
    <property type="entry name" value="neuron navigator 2 isoform X3"/>
    <property type="match status" value="1"/>
</dbReference>
<dbReference type="PANTHER" id="PTHR12784:SF28">
    <property type="entry name" value="PROTEIN SICKIE"/>
    <property type="match status" value="1"/>
</dbReference>
<feature type="region of interest" description="Disordered" evidence="4">
    <location>
        <begin position="596"/>
        <end position="662"/>
    </location>
</feature>
<feature type="compositionally biased region" description="Basic and acidic residues" evidence="4">
    <location>
        <begin position="897"/>
        <end position="909"/>
    </location>
</feature>
<feature type="compositionally biased region" description="Basic and acidic residues" evidence="4">
    <location>
        <begin position="681"/>
        <end position="714"/>
    </location>
</feature>
<dbReference type="Pfam" id="PF00307">
    <property type="entry name" value="CH"/>
    <property type="match status" value="1"/>
</dbReference>
<accession>A0AAJ6Z7I5</accession>
<feature type="compositionally biased region" description="Low complexity" evidence="4">
    <location>
        <begin position="1448"/>
        <end position="1462"/>
    </location>
</feature>
<feature type="compositionally biased region" description="Low complexity" evidence="4">
    <location>
        <begin position="563"/>
        <end position="574"/>
    </location>
</feature>
<comment type="similarity">
    <text evidence="1">Belongs to the Nav/unc-53 family.</text>
</comment>
<dbReference type="CDD" id="cd21212">
    <property type="entry name" value="CH_NAV2-like"/>
    <property type="match status" value="1"/>
</dbReference>
<dbReference type="SUPFAM" id="SSF52540">
    <property type="entry name" value="P-loop containing nucleoside triphosphate hydrolases"/>
    <property type="match status" value="1"/>
</dbReference>
<dbReference type="InterPro" id="IPR003593">
    <property type="entry name" value="AAA+_ATPase"/>
</dbReference>
<feature type="region of interest" description="Disordered" evidence="4">
    <location>
        <begin position="1161"/>
        <end position="1231"/>
    </location>
</feature>
<feature type="region of interest" description="Disordered" evidence="4">
    <location>
        <begin position="1415"/>
        <end position="1474"/>
    </location>
</feature>
<feature type="region of interest" description="Disordered" evidence="4">
    <location>
        <begin position="155"/>
        <end position="178"/>
    </location>
</feature>
<evidence type="ECO:0000259" key="5">
    <source>
        <dbReference type="PROSITE" id="PS50021"/>
    </source>
</evidence>